<dbReference type="OrthoDB" id="412382at2759"/>
<dbReference type="EMBL" id="ML978123">
    <property type="protein sequence ID" value="KAF2101741.1"/>
    <property type="molecule type" value="Genomic_DNA"/>
</dbReference>
<evidence type="ECO:0000256" key="7">
    <source>
        <dbReference type="ARBA" id="ARBA00023295"/>
    </source>
</evidence>
<dbReference type="EC" id="3.2.1.-" evidence="9"/>
<gene>
    <name evidence="12" type="ORF">NA57DRAFT_64442</name>
</gene>
<feature type="region of interest" description="Disordered" evidence="10">
    <location>
        <begin position="403"/>
        <end position="429"/>
    </location>
</feature>
<evidence type="ECO:0000256" key="5">
    <source>
        <dbReference type="ARBA" id="ARBA00023001"/>
    </source>
</evidence>
<keyword evidence="4 9" id="KW-0378">Hydrolase</keyword>
<dbReference type="InterPro" id="IPR001722">
    <property type="entry name" value="Glyco_hydro_7"/>
</dbReference>
<keyword evidence="3 11" id="KW-0732">Signal</keyword>
<evidence type="ECO:0000256" key="8">
    <source>
        <dbReference type="ARBA" id="ARBA00023326"/>
    </source>
</evidence>
<dbReference type="Pfam" id="PF00840">
    <property type="entry name" value="Glyco_hydro_7"/>
    <property type="match status" value="1"/>
</dbReference>
<evidence type="ECO:0000313" key="12">
    <source>
        <dbReference type="EMBL" id="KAF2101741.1"/>
    </source>
</evidence>
<feature type="compositionally biased region" description="Low complexity" evidence="10">
    <location>
        <begin position="453"/>
        <end position="493"/>
    </location>
</feature>
<dbReference type="Gene3D" id="2.70.100.10">
    <property type="entry name" value="Glycoside hydrolase, family 7, domain"/>
    <property type="match status" value="1"/>
</dbReference>
<keyword evidence="5 9" id="KW-0136">Cellulose degradation</keyword>
<dbReference type="InterPro" id="IPR013320">
    <property type="entry name" value="ConA-like_dom_sf"/>
</dbReference>
<comment type="catalytic activity">
    <reaction evidence="1">
        <text>Hydrolysis of (1-&gt;4)-beta-D-glucosidic linkages in cellulose and cellotetraose, releasing cellobiose from the non-reducing ends of the chains.</text>
        <dbReference type="EC" id="3.2.1.91"/>
    </reaction>
</comment>
<evidence type="ECO:0000256" key="4">
    <source>
        <dbReference type="ARBA" id="ARBA00022801"/>
    </source>
</evidence>
<reference evidence="12" key="1">
    <citation type="journal article" date="2020" name="Stud. Mycol.">
        <title>101 Dothideomycetes genomes: a test case for predicting lifestyles and emergence of pathogens.</title>
        <authorList>
            <person name="Haridas S."/>
            <person name="Albert R."/>
            <person name="Binder M."/>
            <person name="Bloem J."/>
            <person name="Labutti K."/>
            <person name="Salamov A."/>
            <person name="Andreopoulos B."/>
            <person name="Baker S."/>
            <person name="Barry K."/>
            <person name="Bills G."/>
            <person name="Bluhm B."/>
            <person name="Cannon C."/>
            <person name="Castanera R."/>
            <person name="Culley D."/>
            <person name="Daum C."/>
            <person name="Ezra D."/>
            <person name="Gonzalez J."/>
            <person name="Henrissat B."/>
            <person name="Kuo A."/>
            <person name="Liang C."/>
            <person name="Lipzen A."/>
            <person name="Lutzoni F."/>
            <person name="Magnuson J."/>
            <person name="Mondo S."/>
            <person name="Nolan M."/>
            <person name="Ohm R."/>
            <person name="Pangilinan J."/>
            <person name="Park H.-J."/>
            <person name="Ramirez L."/>
            <person name="Alfaro M."/>
            <person name="Sun H."/>
            <person name="Tritt A."/>
            <person name="Yoshinaga Y."/>
            <person name="Zwiers L.-H."/>
            <person name="Turgeon B."/>
            <person name="Goodwin S."/>
            <person name="Spatafora J."/>
            <person name="Crous P."/>
            <person name="Grigoriev I."/>
        </authorList>
    </citation>
    <scope>NUCLEOTIDE SEQUENCE</scope>
    <source>
        <strain evidence="12">CBS 133067</strain>
    </source>
</reference>
<evidence type="ECO:0000256" key="10">
    <source>
        <dbReference type="SAM" id="MobiDB-lite"/>
    </source>
</evidence>
<name>A0A9P4M8J1_9PEZI</name>
<comment type="similarity">
    <text evidence="2 9">Belongs to the glycosyl hydrolase 7 (cellulase C) family.</text>
</comment>
<evidence type="ECO:0000313" key="13">
    <source>
        <dbReference type="Proteomes" id="UP000799772"/>
    </source>
</evidence>
<keyword evidence="7 9" id="KW-0326">Glycosidase</keyword>
<proteinExistence type="inferred from homology"/>
<dbReference type="CDD" id="cd07999">
    <property type="entry name" value="GH7_CBH_EG"/>
    <property type="match status" value="1"/>
</dbReference>
<feature type="chain" id="PRO_5040124577" description="Glucanase" evidence="11">
    <location>
        <begin position="17"/>
        <end position="501"/>
    </location>
</feature>
<dbReference type="AlphaFoldDB" id="A0A9P4M8J1"/>
<sequence>MYRAAALLSLIVAAWAQQVGTNQAETHPQMSWSSCSSSGCTSEQGEVVIDANWRWVHTIDGSTNCYTGNEWDTSICTTDADCATECAVDGADYSGTYGITSSGDALTLQFVTGSNIGSRTYMMADDSTYQIYKLLGKEFSFDVDLSNVPCGLNAALYFVSMDDDGGMSKYPNNKAGAKYGTGYCDSQCPRDLKFINGQANIEGWQPSANDKNSGIGNHGSCCAEMDVFESNMISAAVTPHPCTNTSQTMCDGDDCGGTYSSDRYAGVCDADGCDFNSYRMGNHSFYGPGMTVDTKSPFTVTTQFVAGSDGTLREIKRFYVQNGNVIPNSNSDISGVTGNSITPDFCDAQKKAFGDPTSFQDKGGFAKMSQALETGMVLVMSLWDDHAANMLWLDSTYPTNATADTPGAARGTCTTDSGAPADVESQDPNSSVVYSNIRFGDIGTTTNATLSTSSAAPASSVAPASSAAPAESSMSASSSGASSDDVSASSSSACKRKAKKF</sequence>
<organism evidence="12 13">
    <name type="scientific">Rhizodiscina lignyota</name>
    <dbReference type="NCBI Taxonomy" id="1504668"/>
    <lineage>
        <taxon>Eukaryota</taxon>
        <taxon>Fungi</taxon>
        <taxon>Dikarya</taxon>
        <taxon>Ascomycota</taxon>
        <taxon>Pezizomycotina</taxon>
        <taxon>Dothideomycetes</taxon>
        <taxon>Pleosporomycetidae</taxon>
        <taxon>Aulographales</taxon>
        <taxon>Rhizodiscinaceae</taxon>
        <taxon>Rhizodiscina</taxon>
    </lineage>
</organism>
<dbReference type="PANTHER" id="PTHR33753:SF2">
    <property type="entry name" value="GLYCOSIDE HYDROLASE FAMILY 7 PROTEIN"/>
    <property type="match status" value="1"/>
</dbReference>
<feature type="region of interest" description="Disordered" evidence="10">
    <location>
        <begin position="453"/>
        <end position="501"/>
    </location>
</feature>
<keyword evidence="8 9" id="KW-0624">Polysaccharide degradation</keyword>
<dbReference type="SUPFAM" id="SSF49899">
    <property type="entry name" value="Concanavalin A-like lectins/glucanases"/>
    <property type="match status" value="1"/>
</dbReference>
<feature type="signal peptide" evidence="11">
    <location>
        <begin position="1"/>
        <end position="16"/>
    </location>
</feature>
<comment type="caution">
    <text evidence="12">The sequence shown here is derived from an EMBL/GenBank/DDBJ whole genome shotgun (WGS) entry which is preliminary data.</text>
</comment>
<keyword evidence="6" id="KW-0119">Carbohydrate metabolism</keyword>
<protein>
    <recommendedName>
        <fullName evidence="9">Glucanase</fullName>
        <ecNumber evidence="9">3.2.1.-</ecNumber>
    </recommendedName>
</protein>
<dbReference type="GO" id="GO:0030245">
    <property type="term" value="P:cellulose catabolic process"/>
    <property type="evidence" value="ECO:0007669"/>
    <property type="project" value="UniProtKB-KW"/>
</dbReference>
<dbReference type="InterPro" id="IPR037019">
    <property type="entry name" value="Glyco_hydro_7_sf"/>
</dbReference>
<evidence type="ECO:0000256" key="1">
    <source>
        <dbReference type="ARBA" id="ARBA00001641"/>
    </source>
</evidence>
<evidence type="ECO:0000256" key="6">
    <source>
        <dbReference type="ARBA" id="ARBA00023277"/>
    </source>
</evidence>
<accession>A0A9P4M8J1</accession>
<dbReference type="GO" id="GO:0016162">
    <property type="term" value="F:cellulose 1,4-beta-cellobiosidase activity"/>
    <property type="evidence" value="ECO:0007669"/>
    <property type="project" value="UniProtKB-EC"/>
</dbReference>
<dbReference type="FunFam" id="2.70.100.10:FF:000001">
    <property type="entry name" value="Glucanase"/>
    <property type="match status" value="1"/>
</dbReference>
<keyword evidence="13" id="KW-1185">Reference proteome</keyword>
<evidence type="ECO:0000256" key="11">
    <source>
        <dbReference type="SAM" id="SignalP"/>
    </source>
</evidence>
<dbReference type="Proteomes" id="UP000799772">
    <property type="component" value="Unassembled WGS sequence"/>
</dbReference>
<dbReference type="PRINTS" id="PR00734">
    <property type="entry name" value="GLHYDRLASE7"/>
</dbReference>
<evidence type="ECO:0000256" key="3">
    <source>
        <dbReference type="ARBA" id="ARBA00022729"/>
    </source>
</evidence>
<evidence type="ECO:0000256" key="2">
    <source>
        <dbReference type="ARBA" id="ARBA00006044"/>
    </source>
</evidence>
<evidence type="ECO:0000256" key="9">
    <source>
        <dbReference type="RuleBase" id="RU361164"/>
    </source>
</evidence>
<dbReference type="PANTHER" id="PTHR33753">
    <property type="entry name" value="1,4-BETA-D-GLUCAN CELLOBIOHYDROLASE B"/>
    <property type="match status" value="1"/>
</dbReference>